<evidence type="ECO:0008006" key="2">
    <source>
        <dbReference type="Google" id="ProtNLM"/>
    </source>
</evidence>
<sequence length="161" mass="18580">MSRIKVQQPIIHIPSFKEYKISGAELARKYEALGVKMPFPRSDSWYYHSDDVGWAKILPDLVIKSSLYKPDKFDCDKFARKAFITCCERHGLNTLLYTYGTMPLGPHGFNSFWVGDRFMLLEPNEGFEDGRGNQQDLWGYLDGDLVFEWGENGYQPKAVLI</sequence>
<comment type="caution">
    <text evidence="1">The sequence shown here is derived from an EMBL/GenBank/DDBJ whole genome shotgun (WGS) entry which is preliminary data.</text>
</comment>
<name>X1Q5Q4_9ZZZZ</name>
<gene>
    <name evidence="1" type="ORF">S12H4_05363</name>
</gene>
<reference evidence="1" key="1">
    <citation type="journal article" date="2014" name="Front. Microbiol.">
        <title>High frequency of phylogenetically diverse reductive dehalogenase-homologous genes in deep subseafloor sedimentary metagenomes.</title>
        <authorList>
            <person name="Kawai M."/>
            <person name="Futagami T."/>
            <person name="Toyoda A."/>
            <person name="Takaki Y."/>
            <person name="Nishi S."/>
            <person name="Hori S."/>
            <person name="Arai W."/>
            <person name="Tsubouchi T."/>
            <person name="Morono Y."/>
            <person name="Uchiyama I."/>
            <person name="Ito T."/>
            <person name="Fujiyama A."/>
            <person name="Inagaki F."/>
            <person name="Takami H."/>
        </authorList>
    </citation>
    <scope>NUCLEOTIDE SEQUENCE</scope>
    <source>
        <strain evidence="1">Expedition CK06-06</strain>
    </source>
</reference>
<organism evidence="1">
    <name type="scientific">marine sediment metagenome</name>
    <dbReference type="NCBI Taxonomy" id="412755"/>
    <lineage>
        <taxon>unclassified sequences</taxon>
        <taxon>metagenomes</taxon>
        <taxon>ecological metagenomes</taxon>
    </lineage>
</organism>
<dbReference type="EMBL" id="BARW01001762">
    <property type="protein sequence ID" value="GAI63548.1"/>
    <property type="molecule type" value="Genomic_DNA"/>
</dbReference>
<dbReference type="Gene3D" id="3.30.460.70">
    <property type="match status" value="1"/>
</dbReference>
<accession>X1Q5Q4</accession>
<proteinExistence type="predicted"/>
<protein>
    <recommendedName>
        <fullName evidence="2">Agglutinin C-terminal domain-containing protein</fullName>
    </recommendedName>
</protein>
<dbReference type="AlphaFoldDB" id="X1Q5Q4"/>
<evidence type="ECO:0000313" key="1">
    <source>
        <dbReference type="EMBL" id="GAI63548.1"/>
    </source>
</evidence>